<dbReference type="PANTHER" id="PTHR22753:SF14">
    <property type="entry name" value="MONOACYLGLYCEROL_DIACYLGLYCEROL O-ACYLTRANSFERASE"/>
    <property type="match status" value="1"/>
</dbReference>
<organism evidence="1">
    <name type="scientific">Fagus sylvatica</name>
    <name type="common">Beechnut</name>
    <dbReference type="NCBI Taxonomy" id="28930"/>
    <lineage>
        <taxon>Eukaryota</taxon>
        <taxon>Viridiplantae</taxon>
        <taxon>Streptophyta</taxon>
        <taxon>Embryophyta</taxon>
        <taxon>Tracheophyta</taxon>
        <taxon>Spermatophyta</taxon>
        <taxon>Magnoliopsida</taxon>
        <taxon>eudicotyledons</taxon>
        <taxon>Gunneridae</taxon>
        <taxon>Pentapetalae</taxon>
        <taxon>rosids</taxon>
        <taxon>fabids</taxon>
        <taxon>Fagales</taxon>
        <taxon>Fagaceae</taxon>
        <taxon>Fagus</taxon>
    </lineage>
</organism>
<dbReference type="GO" id="GO:0016020">
    <property type="term" value="C:membrane"/>
    <property type="evidence" value="ECO:0007669"/>
    <property type="project" value="TreeGrafter"/>
</dbReference>
<dbReference type="PANTHER" id="PTHR22753">
    <property type="entry name" value="TRANSMEMBRANE PROTEIN 68"/>
    <property type="match status" value="1"/>
</dbReference>
<protein>
    <submittedName>
        <fullName evidence="1">Uncharacterized protein</fullName>
    </submittedName>
</protein>
<dbReference type="Gene3D" id="3.40.50.1820">
    <property type="entry name" value="alpha/beta hydrolase"/>
    <property type="match status" value="1"/>
</dbReference>
<accession>A0A2N9IUA2</accession>
<sequence>MASVIDSVVVNGTSIGGERERVGTSIDQGNGQLRSKVEEKKKVEDDVLETFKPLWDDGYGTETVRDYFDMAKDIVKHDGGPPRWFCPVTCGRPLKDSPVLLFLPGNGCLTMADKLKDGMDGTGLGLVLHHKALGKAFEVWCLHIPVHDRTSFEGLVKLVEETVRFEHASSPHKPIYLVGDSFGGCLALAVAARNPAIDLVLILSNPATSFGRSQLQPLFPILEAMPDGLHSAVPYLLSSVNGCHFFAVPNFLIPDISLSIFMASGDPVKMASVDIETTLPPGQRIERLSRSLTGLGFADIIPKDTLLWKLKLLKSAAAYANSRLHAVKAEVLVLASGKDNMLPSRDEAKRLKNSLQNCDVCHFKDGGHTLLLEDGICLMTVIKGTSKFRRSRRHDFVSDFLPPSMTELKYVCDQIVGLFRFASGSILFSTLEDGKIVKGLAGVPNEGPVLIVGYHMLMGLELPPLCEAFLREKNIMYLLHQAIFSNCFQQNHMCFFILVVRVRLLHHKGEEYKLFWPDQQEFVRMAARFGATIVPFGAVGEDDISELVLDYNDLIIKIPVVNDHLRDFNRNLVRVRDKTSGEVVNQELSFPVLMPKIPGRFYYLFGKPIKTKGREDILKDKQVANQLYFQIKSEVERNMEFLIKKRQEDPYRSIVDRTLYKALNAPSHEVPTFEP</sequence>
<name>A0A2N9IUA2_FAGSY</name>
<reference evidence="1" key="1">
    <citation type="submission" date="2018-02" db="EMBL/GenBank/DDBJ databases">
        <authorList>
            <person name="Cohen D.B."/>
            <person name="Kent A.D."/>
        </authorList>
    </citation>
    <scope>NUCLEOTIDE SEQUENCE</scope>
</reference>
<evidence type="ECO:0000313" key="1">
    <source>
        <dbReference type="EMBL" id="SPD27753.1"/>
    </source>
</evidence>
<dbReference type="AlphaFoldDB" id="A0A2N9IUA2"/>
<proteinExistence type="predicted"/>
<dbReference type="EMBL" id="OIVN01006205">
    <property type="protein sequence ID" value="SPD27753.1"/>
    <property type="molecule type" value="Genomic_DNA"/>
</dbReference>
<dbReference type="SUPFAM" id="SSF53474">
    <property type="entry name" value="alpha/beta-Hydrolases"/>
    <property type="match status" value="1"/>
</dbReference>
<dbReference type="InterPro" id="IPR029058">
    <property type="entry name" value="AB_hydrolase_fold"/>
</dbReference>
<gene>
    <name evidence="1" type="ORF">FSB_LOCUS55635</name>
</gene>